<dbReference type="PRINTS" id="PR00911">
    <property type="entry name" value="GLHYDRLASE11"/>
</dbReference>
<evidence type="ECO:0000256" key="9">
    <source>
        <dbReference type="PROSITE-ProRule" id="PRU01097"/>
    </source>
</evidence>
<dbReference type="PROSITE" id="PS00776">
    <property type="entry name" value="GH11_1"/>
    <property type="match status" value="1"/>
</dbReference>
<dbReference type="InterPro" id="IPR033123">
    <property type="entry name" value="GH11_dom"/>
</dbReference>
<dbReference type="PANTHER" id="PTHR46828:SF2">
    <property type="entry name" value="ENDO-1,4-BETA-XYLANASE A-RELATED"/>
    <property type="match status" value="1"/>
</dbReference>
<dbReference type="Pfam" id="PF00457">
    <property type="entry name" value="Glyco_hydro_11"/>
    <property type="match status" value="1"/>
</dbReference>
<reference evidence="12" key="1">
    <citation type="journal article" date="2010" name="PLoS ONE">
        <title>Phylogenetic analysis of cellulolytic enzyme genes from representative lineages of termites and a related cockroach.</title>
        <authorList>
            <person name="Todaka N."/>
            <person name="Inoue T."/>
            <person name="Saita K."/>
            <person name="Ohkuma M."/>
            <person name="Nalepa C.A."/>
            <person name="Lenz M."/>
            <person name="Kudo T."/>
            <person name="Moriya S."/>
        </authorList>
    </citation>
    <scope>NUCLEOTIDE SEQUENCE</scope>
</reference>
<keyword evidence="5 9" id="KW-0378">Hydrolase</keyword>
<dbReference type="GO" id="GO:0045493">
    <property type="term" value="P:xylan catabolic process"/>
    <property type="evidence" value="ECO:0007669"/>
    <property type="project" value="UniProtKB-UniRule"/>
</dbReference>
<keyword evidence="7 9" id="KW-0326">Glycosidase</keyword>
<feature type="domain" description="GH11" evidence="11">
    <location>
        <begin position="30"/>
        <end position="225"/>
    </location>
</feature>
<dbReference type="SUPFAM" id="SSF49899">
    <property type="entry name" value="Concanavalin A-like lectins/glucanases"/>
    <property type="match status" value="1"/>
</dbReference>
<evidence type="ECO:0000256" key="8">
    <source>
        <dbReference type="ARBA" id="ARBA00023326"/>
    </source>
</evidence>
<evidence type="ECO:0000256" key="7">
    <source>
        <dbReference type="ARBA" id="ARBA00023295"/>
    </source>
</evidence>
<keyword evidence="4 9" id="KW-0858">Xylan degradation</keyword>
<dbReference type="PANTHER" id="PTHR46828">
    <property type="entry name" value="ENDO-1,4-BETA-XYLANASE A-RELATED"/>
    <property type="match status" value="1"/>
</dbReference>
<evidence type="ECO:0000256" key="1">
    <source>
        <dbReference type="ARBA" id="ARBA00000681"/>
    </source>
</evidence>
<comment type="similarity">
    <text evidence="9">Belongs to the glycosyl hydrolase 11 (cellulase G) family.</text>
</comment>
<feature type="signal peptide" evidence="10">
    <location>
        <begin position="1"/>
        <end position="22"/>
    </location>
</feature>
<feature type="chain" id="PRO_5002674945" description="endo-1,4-beta-xylanase" evidence="10">
    <location>
        <begin position="23"/>
        <end position="227"/>
    </location>
</feature>
<evidence type="ECO:0000256" key="10">
    <source>
        <dbReference type="SAM" id="SignalP"/>
    </source>
</evidence>
<keyword evidence="8 9" id="KW-0624">Polysaccharide degradation</keyword>
<comment type="pathway">
    <text evidence="2 9">Glycan degradation; xylan degradation.</text>
</comment>
<dbReference type="CAZy" id="GH11">
    <property type="family name" value="Glycoside Hydrolase Family 11"/>
</dbReference>
<feature type="active site" description="Nucleophile" evidence="9">
    <location>
        <position position="121"/>
    </location>
</feature>
<comment type="catalytic activity">
    <reaction evidence="1 9">
        <text>Endohydrolysis of (1-&gt;4)-beta-D-xylosidic linkages in xylans.</text>
        <dbReference type="EC" id="3.2.1.8"/>
    </reaction>
</comment>
<dbReference type="UniPathway" id="UPA00114"/>
<dbReference type="PROSITE" id="PS51761">
    <property type="entry name" value="GH11_3"/>
    <property type="match status" value="1"/>
</dbReference>
<accession>A4UWQ9</accession>
<evidence type="ECO:0000256" key="5">
    <source>
        <dbReference type="ARBA" id="ARBA00022801"/>
    </source>
</evidence>
<dbReference type="InterPro" id="IPR013319">
    <property type="entry name" value="GH11/12"/>
</dbReference>
<evidence type="ECO:0000256" key="3">
    <source>
        <dbReference type="ARBA" id="ARBA00012590"/>
    </source>
</evidence>
<dbReference type="Gene3D" id="2.60.120.180">
    <property type="match status" value="1"/>
</dbReference>
<dbReference type="EC" id="3.2.1.8" evidence="3 9"/>
<organism evidence="12">
    <name type="scientific">uncultured symbiotic protist of Reticulitermes speratus</name>
    <dbReference type="NCBI Taxonomy" id="403658"/>
    <lineage>
        <taxon>Eukaryota</taxon>
        <taxon>environmental samples</taxon>
    </lineage>
</organism>
<sequence length="227" mass="24109">MNSIFALFALAFAGSFEPLVNKTVVSNDQTLTSNTQGSCSGVSYELWMSGSGGGCRCTVKCDGSCAFRAEWNNCGDYLCRVGRGSGSTSGIKANYGYTKQGSGGGYSFIGIYGWTTNPLIEYYIVDDWFSGGGNSGGSQKGSISVDGGTYNIWQHTQNNQPSIQGTATFEQYFSIRTSQRTSGSIDVSAHFDKWNSLGMRMGSLYEAKVLVEAGGGSGSIDYSTCSI</sequence>
<evidence type="ECO:0000256" key="6">
    <source>
        <dbReference type="ARBA" id="ARBA00023277"/>
    </source>
</evidence>
<evidence type="ECO:0000256" key="4">
    <source>
        <dbReference type="ARBA" id="ARBA00022651"/>
    </source>
</evidence>
<dbReference type="InterPro" id="IPR001137">
    <property type="entry name" value="Glyco_hydro_11"/>
</dbReference>
<proteinExistence type="evidence at transcript level"/>
<keyword evidence="6 9" id="KW-0119">Carbohydrate metabolism</keyword>
<evidence type="ECO:0000256" key="2">
    <source>
        <dbReference type="ARBA" id="ARBA00004851"/>
    </source>
</evidence>
<dbReference type="InterPro" id="IPR013320">
    <property type="entry name" value="ConA-like_dom_sf"/>
</dbReference>
<dbReference type="EMBL" id="AB274560">
    <property type="protein sequence ID" value="BAF57319.1"/>
    <property type="molecule type" value="mRNA"/>
</dbReference>
<dbReference type="GO" id="GO:0031176">
    <property type="term" value="F:endo-1,4-beta-xylanase activity"/>
    <property type="evidence" value="ECO:0007669"/>
    <property type="project" value="UniProtKB-UniRule"/>
</dbReference>
<protein>
    <recommendedName>
        <fullName evidence="3 9">endo-1,4-beta-xylanase</fullName>
        <ecNumber evidence="3 9">3.2.1.8</ecNumber>
    </recommendedName>
</protein>
<evidence type="ECO:0000313" key="12">
    <source>
        <dbReference type="EMBL" id="BAF57319.1"/>
    </source>
</evidence>
<name>A4UWQ9_9EUKA</name>
<dbReference type="AlphaFoldDB" id="A4UWQ9"/>
<feature type="active site" description="Proton donor" evidence="9">
    <location>
        <position position="212"/>
    </location>
</feature>
<dbReference type="InterPro" id="IPR018208">
    <property type="entry name" value="GH11_AS_1"/>
</dbReference>
<keyword evidence="10" id="KW-0732">Signal</keyword>
<evidence type="ECO:0000259" key="11">
    <source>
        <dbReference type="PROSITE" id="PS51761"/>
    </source>
</evidence>